<dbReference type="Proteomes" id="UP000272464">
    <property type="component" value="Unassembled WGS sequence"/>
</dbReference>
<dbReference type="InterPro" id="IPR029787">
    <property type="entry name" value="Nucleotide_cyclase"/>
</dbReference>
<dbReference type="PANTHER" id="PTHR45138:SF9">
    <property type="entry name" value="DIGUANYLATE CYCLASE DGCM-RELATED"/>
    <property type="match status" value="1"/>
</dbReference>
<evidence type="ECO:0000256" key="1">
    <source>
        <dbReference type="SAM" id="Phobius"/>
    </source>
</evidence>
<sequence length="351" mass="39778">MNGYWGSAIILLAAQWILSENHSTLSPDFYESTFELRYLVSDFIIFLFLIISEILLRTRPRHVEKIVLVCGFSVSYLAFYILFPFLNGAEIVLILPILLSLVYFSWSALYSSGLLSLLFLCLAYLFIRPDNLGVDWFGFIMAAIYITLVILIGRAILARSQELRKNMESLVKSEQKLIVEKAISDKLIKMDALTGLYNHKTFHEYLENLILHCETNGVSLHLALIDIDNFKKVNDTYGHWVGDIVLKDAAGCITELLNPNNFAARYGGEEFAVIFTDTTAEEAAEQAEQIRMKIESLPLSHSREQPVTVSIGVCTYQPGNGKELLFRNTDNALYTAKRTGKNRVIFHQLAE</sequence>
<feature type="transmembrane region" description="Helical" evidence="1">
    <location>
        <begin position="109"/>
        <end position="127"/>
    </location>
</feature>
<keyword evidence="4" id="KW-1185">Reference proteome</keyword>
<dbReference type="FunFam" id="3.30.70.270:FF:000001">
    <property type="entry name" value="Diguanylate cyclase domain protein"/>
    <property type="match status" value="1"/>
</dbReference>
<dbReference type="GO" id="GO:0043709">
    <property type="term" value="P:cell adhesion involved in single-species biofilm formation"/>
    <property type="evidence" value="ECO:0007669"/>
    <property type="project" value="TreeGrafter"/>
</dbReference>
<reference evidence="3 4" key="1">
    <citation type="submission" date="2018-12" db="EMBL/GenBank/DDBJ databases">
        <authorList>
            <person name="Sun L."/>
            <person name="Chen Z."/>
        </authorList>
    </citation>
    <scope>NUCLEOTIDE SEQUENCE [LARGE SCALE GENOMIC DNA]</scope>
    <source>
        <strain evidence="3 4">3-5-3</strain>
    </source>
</reference>
<evidence type="ECO:0000313" key="3">
    <source>
        <dbReference type="EMBL" id="RUT28465.1"/>
    </source>
</evidence>
<dbReference type="PANTHER" id="PTHR45138">
    <property type="entry name" value="REGULATORY COMPONENTS OF SENSORY TRANSDUCTION SYSTEM"/>
    <property type="match status" value="1"/>
</dbReference>
<dbReference type="Pfam" id="PF00990">
    <property type="entry name" value="GGDEF"/>
    <property type="match status" value="1"/>
</dbReference>
<dbReference type="OrthoDB" id="9759607at2"/>
<dbReference type="CDD" id="cd01949">
    <property type="entry name" value="GGDEF"/>
    <property type="match status" value="1"/>
</dbReference>
<feature type="transmembrane region" description="Helical" evidence="1">
    <location>
        <begin position="139"/>
        <end position="157"/>
    </location>
</feature>
<dbReference type="SMART" id="SM00267">
    <property type="entry name" value="GGDEF"/>
    <property type="match status" value="1"/>
</dbReference>
<accession>A0A3S1B3Q7</accession>
<protein>
    <submittedName>
        <fullName evidence="3">GGDEF domain-containing protein</fullName>
    </submittedName>
</protein>
<dbReference type="InterPro" id="IPR043128">
    <property type="entry name" value="Rev_trsase/Diguanyl_cyclase"/>
</dbReference>
<dbReference type="SUPFAM" id="SSF55073">
    <property type="entry name" value="Nucleotide cyclase"/>
    <property type="match status" value="1"/>
</dbReference>
<comment type="caution">
    <text evidence="3">The sequence shown here is derived from an EMBL/GenBank/DDBJ whole genome shotgun (WGS) entry which is preliminary data.</text>
</comment>
<dbReference type="AlphaFoldDB" id="A0A3S1B3Q7"/>
<dbReference type="Gene3D" id="3.30.70.270">
    <property type="match status" value="1"/>
</dbReference>
<dbReference type="GO" id="GO:0052621">
    <property type="term" value="F:diguanylate cyclase activity"/>
    <property type="evidence" value="ECO:0007669"/>
    <property type="project" value="TreeGrafter"/>
</dbReference>
<proteinExistence type="predicted"/>
<dbReference type="EMBL" id="RZNX01000010">
    <property type="protein sequence ID" value="RUT28465.1"/>
    <property type="molecule type" value="Genomic_DNA"/>
</dbReference>
<dbReference type="InterPro" id="IPR000160">
    <property type="entry name" value="GGDEF_dom"/>
</dbReference>
<evidence type="ECO:0000313" key="4">
    <source>
        <dbReference type="Proteomes" id="UP000272464"/>
    </source>
</evidence>
<keyword evidence="1" id="KW-0812">Transmembrane</keyword>
<feature type="transmembrane region" description="Helical" evidence="1">
    <location>
        <begin position="38"/>
        <end position="56"/>
    </location>
</feature>
<feature type="domain" description="GGDEF" evidence="2">
    <location>
        <begin position="218"/>
        <end position="349"/>
    </location>
</feature>
<dbReference type="InterPro" id="IPR050469">
    <property type="entry name" value="Diguanylate_Cyclase"/>
</dbReference>
<keyword evidence="1" id="KW-0472">Membrane</keyword>
<dbReference type="GO" id="GO:1902201">
    <property type="term" value="P:negative regulation of bacterial-type flagellum-dependent cell motility"/>
    <property type="evidence" value="ECO:0007669"/>
    <property type="project" value="TreeGrafter"/>
</dbReference>
<dbReference type="PROSITE" id="PS50887">
    <property type="entry name" value="GGDEF"/>
    <property type="match status" value="1"/>
</dbReference>
<dbReference type="NCBIfam" id="TIGR00254">
    <property type="entry name" value="GGDEF"/>
    <property type="match status" value="1"/>
</dbReference>
<dbReference type="GO" id="GO:0005886">
    <property type="term" value="C:plasma membrane"/>
    <property type="evidence" value="ECO:0007669"/>
    <property type="project" value="TreeGrafter"/>
</dbReference>
<keyword evidence="1" id="KW-1133">Transmembrane helix</keyword>
<evidence type="ECO:0000259" key="2">
    <source>
        <dbReference type="PROSITE" id="PS50887"/>
    </source>
</evidence>
<name>A0A3S1B3Q7_9BACL</name>
<organism evidence="3 4">
    <name type="scientific">Paenibacillus zeisoli</name>
    <dbReference type="NCBI Taxonomy" id="2496267"/>
    <lineage>
        <taxon>Bacteria</taxon>
        <taxon>Bacillati</taxon>
        <taxon>Bacillota</taxon>
        <taxon>Bacilli</taxon>
        <taxon>Bacillales</taxon>
        <taxon>Paenibacillaceae</taxon>
        <taxon>Paenibacillus</taxon>
    </lineage>
</organism>
<gene>
    <name evidence="3" type="ORF">EJP77_17800</name>
</gene>